<comment type="caution">
    <text evidence="9">The sequence shown here is derived from an EMBL/GenBank/DDBJ whole genome shotgun (WGS) entry which is preliminary data.</text>
</comment>
<feature type="transmembrane region" description="Helical" evidence="7">
    <location>
        <begin position="41"/>
        <end position="63"/>
    </location>
</feature>
<feature type="transmembrane region" description="Helical" evidence="7">
    <location>
        <begin position="207"/>
        <end position="234"/>
    </location>
</feature>
<dbReference type="Pfam" id="PF07690">
    <property type="entry name" value="MFS_1"/>
    <property type="match status" value="1"/>
</dbReference>
<evidence type="ECO:0000256" key="5">
    <source>
        <dbReference type="ARBA" id="ARBA00022989"/>
    </source>
</evidence>
<keyword evidence="2" id="KW-0813">Transport</keyword>
<gene>
    <name evidence="9" type="ORF">PY650_14905</name>
</gene>
<evidence type="ECO:0000259" key="8">
    <source>
        <dbReference type="PROSITE" id="PS50850"/>
    </source>
</evidence>
<feature type="transmembrane region" description="Helical" evidence="7">
    <location>
        <begin position="246"/>
        <end position="267"/>
    </location>
</feature>
<feature type="transmembrane region" description="Helical" evidence="7">
    <location>
        <begin position="336"/>
        <end position="358"/>
    </location>
</feature>
<dbReference type="InterPro" id="IPR020846">
    <property type="entry name" value="MFS_dom"/>
</dbReference>
<feature type="transmembrane region" description="Helical" evidence="7">
    <location>
        <begin position="166"/>
        <end position="186"/>
    </location>
</feature>
<evidence type="ECO:0000256" key="6">
    <source>
        <dbReference type="ARBA" id="ARBA00023136"/>
    </source>
</evidence>
<feature type="transmembrane region" description="Helical" evidence="7">
    <location>
        <begin position="75"/>
        <end position="94"/>
    </location>
</feature>
<dbReference type="InterPro" id="IPR036259">
    <property type="entry name" value="MFS_trans_sf"/>
</dbReference>
<reference evidence="9" key="1">
    <citation type="submission" date="2023-06" db="EMBL/GenBank/DDBJ databases">
        <title>Phylogenetic Diversity of Rhizobium strains.</title>
        <authorList>
            <person name="Moura F.T."/>
            <person name="Helene L.C.F."/>
            <person name="Hungria M."/>
        </authorList>
    </citation>
    <scope>NUCLEOTIDE SEQUENCE</scope>
    <source>
        <strain evidence="9">CCGE524</strain>
    </source>
</reference>
<feature type="domain" description="Major facilitator superfamily (MFS) profile" evidence="8">
    <location>
        <begin position="1"/>
        <end position="397"/>
    </location>
</feature>
<keyword evidence="5 7" id="KW-1133">Transmembrane helix</keyword>
<dbReference type="Proteomes" id="UP001172630">
    <property type="component" value="Unassembled WGS sequence"/>
</dbReference>
<feature type="transmembrane region" description="Helical" evidence="7">
    <location>
        <begin position="274"/>
        <end position="293"/>
    </location>
</feature>
<dbReference type="InterPro" id="IPR050171">
    <property type="entry name" value="MFS_Transporters"/>
</dbReference>
<evidence type="ECO:0000256" key="2">
    <source>
        <dbReference type="ARBA" id="ARBA00022448"/>
    </source>
</evidence>
<dbReference type="PROSITE" id="PS50850">
    <property type="entry name" value="MFS"/>
    <property type="match status" value="1"/>
</dbReference>
<dbReference type="EMBL" id="JARFYN010000017">
    <property type="protein sequence ID" value="MDL2406927.1"/>
    <property type="molecule type" value="Genomic_DNA"/>
</dbReference>
<feature type="transmembrane region" description="Helical" evidence="7">
    <location>
        <begin position="137"/>
        <end position="160"/>
    </location>
</feature>
<evidence type="ECO:0000256" key="7">
    <source>
        <dbReference type="SAM" id="Phobius"/>
    </source>
</evidence>
<evidence type="ECO:0000313" key="10">
    <source>
        <dbReference type="Proteomes" id="UP001172630"/>
    </source>
</evidence>
<protein>
    <submittedName>
        <fullName evidence="9">MFS transporter</fullName>
    </submittedName>
</protein>
<accession>A0ABT7KEF7</accession>
<dbReference type="InterPro" id="IPR011701">
    <property type="entry name" value="MFS"/>
</dbReference>
<keyword evidence="6 7" id="KW-0472">Membrane</keyword>
<evidence type="ECO:0000256" key="3">
    <source>
        <dbReference type="ARBA" id="ARBA00022475"/>
    </source>
</evidence>
<feature type="transmembrane region" description="Helical" evidence="7">
    <location>
        <begin position="364"/>
        <end position="388"/>
    </location>
</feature>
<evidence type="ECO:0000256" key="4">
    <source>
        <dbReference type="ARBA" id="ARBA00022692"/>
    </source>
</evidence>
<name>A0ABT7KEF7_9HYPH</name>
<dbReference type="SUPFAM" id="SSF103473">
    <property type="entry name" value="MFS general substrate transporter"/>
    <property type="match status" value="1"/>
</dbReference>
<sequence>MNITFGRSASFLISGAVVAHTLWTSAAPAMTYPIYAREWHLSPAVTTGIFAIYPVVVVLVLILSGDISDYIGLRATMLSGLLFSIAGVLLFALGPNVVWIYGGRTLMGVGVGLSATPSAAAMVEFASLRGKSSASAAIAACQGVGLVAAALVGGALIQYAPYPTRSNFWVLFAVLSTIFAFTAGLPRHTPSEEKGPWKIRPVSVPKSLRPVFAVSAFAMSLSYALGAITLSLGAQIAIELVGSTNSLVNGAIIALFSSTSAVVSVAGRKLPPSLAILLGSIACILCGGFLVLSSLSHSLALFTSSMITAGIAYSMLFSGGLGLISAHAPAHHRGGAISALLLSAYLVQGCMAFVLGLLATAAGLTIAIEAGAAVLGVIAFATITLALATGPGRSSAY</sequence>
<dbReference type="PANTHER" id="PTHR23517">
    <property type="entry name" value="RESISTANCE PROTEIN MDTM, PUTATIVE-RELATED-RELATED"/>
    <property type="match status" value="1"/>
</dbReference>
<keyword evidence="3" id="KW-1003">Cell membrane</keyword>
<evidence type="ECO:0000313" key="9">
    <source>
        <dbReference type="EMBL" id="MDL2406927.1"/>
    </source>
</evidence>
<dbReference type="Gene3D" id="1.20.1250.20">
    <property type="entry name" value="MFS general substrate transporter like domains"/>
    <property type="match status" value="1"/>
</dbReference>
<feature type="transmembrane region" description="Helical" evidence="7">
    <location>
        <begin position="299"/>
        <end position="324"/>
    </location>
</feature>
<comment type="subcellular location">
    <subcellularLocation>
        <location evidence="1">Cell membrane</location>
        <topology evidence="1">Multi-pass membrane protein</topology>
    </subcellularLocation>
</comment>
<dbReference type="RefSeq" id="WP_285880114.1">
    <property type="nucleotide sequence ID" value="NZ_JARFYN010000017.1"/>
</dbReference>
<evidence type="ECO:0000256" key="1">
    <source>
        <dbReference type="ARBA" id="ARBA00004651"/>
    </source>
</evidence>
<proteinExistence type="predicted"/>
<organism evidence="9 10">
    <name type="scientific">Rhizobium calliandrae</name>
    <dbReference type="NCBI Taxonomy" id="1312182"/>
    <lineage>
        <taxon>Bacteria</taxon>
        <taxon>Pseudomonadati</taxon>
        <taxon>Pseudomonadota</taxon>
        <taxon>Alphaproteobacteria</taxon>
        <taxon>Hyphomicrobiales</taxon>
        <taxon>Rhizobiaceae</taxon>
        <taxon>Rhizobium/Agrobacterium group</taxon>
        <taxon>Rhizobium</taxon>
    </lineage>
</organism>
<keyword evidence="10" id="KW-1185">Reference proteome</keyword>
<keyword evidence="4 7" id="KW-0812">Transmembrane</keyword>